<keyword evidence="1" id="KW-0430">Lectin</keyword>
<organism evidence="3 4">
    <name type="scientific">Branchiostoma lanceolatum</name>
    <name type="common">Common lancelet</name>
    <name type="synonym">Amphioxus lanceolatum</name>
    <dbReference type="NCBI Taxonomy" id="7740"/>
    <lineage>
        <taxon>Eukaryota</taxon>
        <taxon>Metazoa</taxon>
        <taxon>Chordata</taxon>
        <taxon>Cephalochordata</taxon>
        <taxon>Leptocardii</taxon>
        <taxon>Amphioxiformes</taxon>
        <taxon>Branchiostomatidae</taxon>
        <taxon>Branchiostoma</taxon>
    </lineage>
</organism>
<keyword evidence="2" id="KW-0812">Transmembrane</keyword>
<name>A0A8K0E590_BRALA</name>
<dbReference type="PANTHER" id="PTHR24024">
    <property type="entry name" value="PULMONARY SURFACTANT-ASSOCIATED PROTEIN A"/>
    <property type="match status" value="1"/>
</dbReference>
<evidence type="ECO:0000313" key="4">
    <source>
        <dbReference type="Proteomes" id="UP000838412"/>
    </source>
</evidence>
<dbReference type="EMBL" id="OV696697">
    <property type="protein sequence ID" value="CAH1241198.1"/>
    <property type="molecule type" value="Genomic_DNA"/>
</dbReference>
<dbReference type="OrthoDB" id="6086925at2759"/>
<dbReference type="GO" id="GO:0030246">
    <property type="term" value="F:carbohydrate binding"/>
    <property type="evidence" value="ECO:0007669"/>
    <property type="project" value="UniProtKB-KW"/>
</dbReference>
<keyword evidence="4" id="KW-1185">Reference proteome</keyword>
<dbReference type="Proteomes" id="UP000838412">
    <property type="component" value="Chromosome 12"/>
</dbReference>
<keyword evidence="2" id="KW-1133">Transmembrane helix</keyword>
<feature type="transmembrane region" description="Helical" evidence="2">
    <location>
        <begin position="74"/>
        <end position="95"/>
    </location>
</feature>
<dbReference type="GO" id="GO:0005615">
    <property type="term" value="C:extracellular space"/>
    <property type="evidence" value="ECO:0007669"/>
    <property type="project" value="TreeGrafter"/>
</dbReference>
<evidence type="ECO:0000256" key="2">
    <source>
        <dbReference type="SAM" id="Phobius"/>
    </source>
</evidence>
<reference evidence="3" key="1">
    <citation type="submission" date="2022-01" db="EMBL/GenBank/DDBJ databases">
        <authorList>
            <person name="Braso-Vives M."/>
        </authorList>
    </citation>
    <scope>NUCLEOTIDE SEQUENCE</scope>
</reference>
<dbReference type="InterPro" id="IPR051077">
    <property type="entry name" value="Ca-dependent_lectin"/>
</dbReference>
<accession>A0A8K0E590</accession>
<evidence type="ECO:0000256" key="1">
    <source>
        <dbReference type="ARBA" id="ARBA00022734"/>
    </source>
</evidence>
<sequence length="337" mass="36721">MLRTGVQSKLKRTGRVSMATVMMFMGVAVLLILRQPTAAESHERSLLVEMEDIEDGTEETGGTSGEALGHVRELATMTLVIVCMLSVLLTAAAGINLDMFGKADEVHNHQHEIHKCLFQTTAQPSGIIIEEPAEPAAGVTLLFALRCSRWDNLHSLGPNDMSHKFHTDLRGYNAYWFHAGMAAGAHYTHAGGGASYLCLPKDPEWGSYQDGLIGHNAYLYGAEYETHNQVPFAGNGLHDHDVPCAVCHVSGRSAVMIPGRRTCKGDGWVSEYSGYLMAEYHGHPRSEWVCMDSEPEKGGSPVNHNGALFYPVEGVCGSLECPPYMQGREITCVVCTK</sequence>
<dbReference type="AlphaFoldDB" id="A0A8K0E590"/>
<gene>
    <name evidence="3" type="primary">Hypp6327</name>
    <name evidence="3" type="ORF">BLAG_LOCUS4943</name>
</gene>
<proteinExistence type="predicted"/>
<keyword evidence="2" id="KW-0472">Membrane</keyword>
<dbReference type="PANTHER" id="PTHR24024:SF18">
    <property type="entry name" value="SHORT-CHAIN COLLAGEN C4-LIKE"/>
    <property type="match status" value="1"/>
</dbReference>
<protein>
    <submittedName>
        <fullName evidence="3">Hypp6327 protein</fullName>
    </submittedName>
</protein>
<evidence type="ECO:0000313" key="3">
    <source>
        <dbReference type="EMBL" id="CAH1241198.1"/>
    </source>
</evidence>